<protein>
    <submittedName>
        <fullName evidence="1">Uncharacterized protein</fullName>
    </submittedName>
</protein>
<dbReference type="Gene3D" id="3.90.180.10">
    <property type="entry name" value="Medium-chain alcohol dehydrogenases, catalytic domain"/>
    <property type="match status" value="1"/>
</dbReference>
<reference evidence="2" key="1">
    <citation type="journal article" date="2013" name="Science">
        <title>The Amborella genome and the evolution of flowering plants.</title>
        <authorList>
            <consortium name="Amborella Genome Project"/>
        </authorList>
    </citation>
    <scope>NUCLEOTIDE SEQUENCE [LARGE SCALE GENOMIC DNA]</scope>
</reference>
<dbReference type="HOGENOM" id="CLU_2815797_0_0_1"/>
<name>W1PEU6_AMBTC</name>
<organism evidence="1 2">
    <name type="scientific">Amborella trichopoda</name>
    <dbReference type="NCBI Taxonomy" id="13333"/>
    <lineage>
        <taxon>Eukaryota</taxon>
        <taxon>Viridiplantae</taxon>
        <taxon>Streptophyta</taxon>
        <taxon>Embryophyta</taxon>
        <taxon>Tracheophyta</taxon>
        <taxon>Spermatophyta</taxon>
        <taxon>Magnoliopsida</taxon>
        <taxon>Amborellales</taxon>
        <taxon>Amborellaceae</taxon>
        <taxon>Amborella</taxon>
    </lineage>
</organism>
<dbReference type="Gramene" id="ERN06209">
    <property type="protein sequence ID" value="ERN06209"/>
    <property type="gene ID" value="AMTR_s00016p00165350"/>
</dbReference>
<gene>
    <name evidence="1" type="ORF">AMTR_s00016p00165350</name>
</gene>
<evidence type="ECO:0000313" key="1">
    <source>
        <dbReference type="EMBL" id="ERN06209.1"/>
    </source>
</evidence>
<dbReference type="EMBL" id="KI393908">
    <property type="protein sequence ID" value="ERN06209.1"/>
    <property type="molecule type" value="Genomic_DNA"/>
</dbReference>
<dbReference type="AlphaFoldDB" id="W1PEU6"/>
<dbReference type="Proteomes" id="UP000017836">
    <property type="component" value="Unassembled WGS sequence"/>
</dbReference>
<sequence>MEEVQNKQEIFRNFIIGLPKEMDMELRTSNLTLKVAEDFRALIVKNLYLSCRGFQSLGESLTELQRD</sequence>
<evidence type="ECO:0000313" key="2">
    <source>
        <dbReference type="Proteomes" id="UP000017836"/>
    </source>
</evidence>
<accession>W1PEU6</accession>
<proteinExistence type="predicted"/>
<keyword evidence="2" id="KW-1185">Reference proteome</keyword>